<keyword evidence="3" id="KW-0804">Transcription</keyword>
<feature type="domain" description="Myb-like" evidence="6">
    <location>
        <begin position="87"/>
        <end position="139"/>
    </location>
</feature>
<evidence type="ECO:0000313" key="9">
    <source>
        <dbReference type="Proteomes" id="UP000001542"/>
    </source>
</evidence>
<sequence>MKNSRTNENGDGQANFFDYLLVGLPEGTIIEVKQLFYNFITNVMTYDEVKSAYQSLIGNTDAINMLQSFMNVSEEAPVVEQDENDTANMKKNKTWSRFEDQRLVTGIHKYGITNWTNICQFVGNRRTRGQCSQRWHRTINPLINKNYWSAEEDYKLIHAVNKYGDKSWAKVASYVIDRTDIHCRYRYQIISKKRTASSNESPTLYYYQNSEKISGKSEKPRKAAEVTPKEDNQSNFKTTNLDNAINLFDLLKEISADPSSLFNNV</sequence>
<dbReference type="PANTHER" id="PTHR46621:SF1">
    <property type="entry name" value="SNRNA-ACTIVATING PROTEIN COMPLEX SUBUNIT 4"/>
    <property type="match status" value="1"/>
</dbReference>
<feature type="region of interest" description="Disordered" evidence="5">
    <location>
        <begin position="216"/>
        <end position="235"/>
    </location>
</feature>
<dbReference type="GO" id="GO:0006355">
    <property type="term" value="P:regulation of DNA-templated transcription"/>
    <property type="evidence" value="ECO:0000318"/>
    <property type="project" value="GO_Central"/>
</dbReference>
<evidence type="ECO:0000256" key="3">
    <source>
        <dbReference type="ARBA" id="ARBA00023163"/>
    </source>
</evidence>
<reference evidence="8" key="2">
    <citation type="journal article" date="2007" name="Science">
        <title>Draft genome sequence of the sexually transmitted pathogen Trichomonas vaginalis.</title>
        <authorList>
            <person name="Carlton J.M."/>
            <person name="Hirt R.P."/>
            <person name="Silva J.C."/>
            <person name="Delcher A.L."/>
            <person name="Schatz M."/>
            <person name="Zhao Q."/>
            <person name="Wortman J.R."/>
            <person name="Bidwell S.L."/>
            <person name="Alsmark U.C.M."/>
            <person name="Besteiro S."/>
            <person name="Sicheritz-Ponten T."/>
            <person name="Noel C.J."/>
            <person name="Dacks J.B."/>
            <person name="Foster P.G."/>
            <person name="Simillion C."/>
            <person name="Van de Peer Y."/>
            <person name="Miranda-Saavedra D."/>
            <person name="Barton G.J."/>
            <person name="Westrop G.D."/>
            <person name="Mueller S."/>
            <person name="Dessi D."/>
            <person name="Fiori P.L."/>
            <person name="Ren Q."/>
            <person name="Paulsen I."/>
            <person name="Zhang H."/>
            <person name="Bastida-Corcuera F.D."/>
            <person name="Simoes-Barbosa A."/>
            <person name="Brown M.T."/>
            <person name="Hayes R.D."/>
            <person name="Mukherjee M."/>
            <person name="Okumura C.Y."/>
            <person name="Schneider R."/>
            <person name="Smith A.J."/>
            <person name="Vanacova S."/>
            <person name="Villalvazo M."/>
            <person name="Haas B.J."/>
            <person name="Pertea M."/>
            <person name="Feldblyum T.V."/>
            <person name="Utterback T.R."/>
            <person name="Shu C.L."/>
            <person name="Osoegawa K."/>
            <person name="de Jong P.J."/>
            <person name="Hrdy I."/>
            <person name="Horvathova L."/>
            <person name="Zubacova Z."/>
            <person name="Dolezal P."/>
            <person name="Malik S.B."/>
            <person name="Logsdon J.M. Jr."/>
            <person name="Henze K."/>
            <person name="Gupta A."/>
            <person name="Wang C.C."/>
            <person name="Dunne R.L."/>
            <person name="Upcroft J.A."/>
            <person name="Upcroft P."/>
            <person name="White O."/>
            <person name="Salzberg S.L."/>
            <person name="Tang P."/>
            <person name="Chiu C.-H."/>
            <person name="Lee Y.-S."/>
            <person name="Embley T.M."/>
            <person name="Coombs G.H."/>
            <person name="Mottram J.C."/>
            <person name="Tachezy J."/>
            <person name="Fraser-Liggett C.M."/>
            <person name="Johnson P.J."/>
        </authorList>
    </citation>
    <scope>NUCLEOTIDE SEQUENCE [LARGE SCALE GENOMIC DNA]</scope>
    <source>
        <strain evidence="8">G3</strain>
    </source>
</reference>
<name>A2FT17_TRIV3</name>
<feature type="domain" description="Myb-like" evidence="6">
    <location>
        <begin position="140"/>
        <end position="191"/>
    </location>
</feature>
<evidence type="ECO:0000259" key="6">
    <source>
        <dbReference type="PROSITE" id="PS50090"/>
    </source>
</evidence>
<dbReference type="PANTHER" id="PTHR46621">
    <property type="entry name" value="SNRNA-ACTIVATING PROTEIN COMPLEX SUBUNIT 4"/>
    <property type="match status" value="1"/>
</dbReference>
<gene>
    <name evidence="8" type="ORF">TVAG_375810</name>
</gene>
<dbReference type="eggNOG" id="KOG0048">
    <property type="taxonomic scope" value="Eukaryota"/>
</dbReference>
<dbReference type="InterPro" id="IPR001005">
    <property type="entry name" value="SANT/Myb"/>
</dbReference>
<dbReference type="Pfam" id="PF00249">
    <property type="entry name" value="Myb_DNA-binding"/>
    <property type="match status" value="2"/>
</dbReference>
<dbReference type="PROSITE" id="PS50090">
    <property type="entry name" value="MYB_LIKE"/>
    <property type="match status" value="2"/>
</dbReference>
<evidence type="ECO:0000256" key="1">
    <source>
        <dbReference type="ARBA" id="ARBA00023015"/>
    </source>
</evidence>
<dbReference type="InParanoid" id="A2FT17"/>
<dbReference type="PROSITE" id="PS51294">
    <property type="entry name" value="HTH_MYB"/>
    <property type="match status" value="2"/>
</dbReference>
<dbReference type="InterPro" id="IPR009057">
    <property type="entry name" value="Homeodomain-like_sf"/>
</dbReference>
<feature type="domain" description="HTH myb-type" evidence="7">
    <location>
        <begin position="87"/>
        <end position="143"/>
    </location>
</feature>
<reference evidence="8" key="1">
    <citation type="submission" date="2006-10" db="EMBL/GenBank/DDBJ databases">
        <authorList>
            <person name="Amadeo P."/>
            <person name="Zhao Q."/>
            <person name="Wortman J."/>
            <person name="Fraser-Liggett C."/>
            <person name="Carlton J."/>
        </authorList>
    </citation>
    <scope>NUCLEOTIDE SEQUENCE</scope>
    <source>
        <strain evidence="8">G3</strain>
    </source>
</reference>
<dbReference type="Gene3D" id="1.10.10.60">
    <property type="entry name" value="Homeodomain-like"/>
    <property type="match status" value="2"/>
</dbReference>
<protein>
    <submittedName>
        <fullName evidence="8">Myb-like DNA-binding domain containing protein</fullName>
    </submittedName>
</protein>
<feature type="domain" description="HTH myb-type" evidence="7">
    <location>
        <begin position="148"/>
        <end position="195"/>
    </location>
</feature>
<dbReference type="GO" id="GO:0000978">
    <property type="term" value="F:RNA polymerase II cis-regulatory region sequence-specific DNA binding"/>
    <property type="evidence" value="ECO:0000318"/>
    <property type="project" value="GO_Central"/>
</dbReference>
<evidence type="ECO:0000256" key="4">
    <source>
        <dbReference type="ARBA" id="ARBA00023242"/>
    </source>
</evidence>
<feature type="compositionally biased region" description="Basic and acidic residues" evidence="5">
    <location>
        <begin position="216"/>
        <end position="232"/>
    </location>
</feature>
<dbReference type="SMART" id="SM00717">
    <property type="entry name" value="SANT"/>
    <property type="match status" value="2"/>
</dbReference>
<evidence type="ECO:0000256" key="5">
    <source>
        <dbReference type="SAM" id="MobiDB-lite"/>
    </source>
</evidence>
<keyword evidence="2 8" id="KW-0238">DNA-binding</keyword>
<dbReference type="Proteomes" id="UP000001542">
    <property type="component" value="Unassembled WGS sequence"/>
</dbReference>
<dbReference type="InterPro" id="IPR017930">
    <property type="entry name" value="Myb_dom"/>
</dbReference>
<evidence type="ECO:0000259" key="7">
    <source>
        <dbReference type="PROSITE" id="PS51294"/>
    </source>
</evidence>
<dbReference type="GO" id="GO:0005634">
    <property type="term" value="C:nucleus"/>
    <property type="evidence" value="ECO:0000318"/>
    <property type="project" value="GO_Central"/>
</dbReference>
<dbReference type="GO" id="GO:0000981">
    <property type="term" value="F:DNA-binding transcription factor activity, RNA polymerase II-specific"/>
    <property type="evidence" value="ECO:0000318"/>
    <property type="project" value="GO_Central"/>
</dbReference>
<dbReference type="VEuPathDB" id="TrichDB:TVAG_375810"/>
<dbReference type="AlphaFoldDB" id="A2FT17"/>
<evidence type="ECO:0000313" key="8">
    <source>
        <dbReference type="EMBL" id="EAX91954.1"/>
    </source>
</evidence>
<evidence type="ECO:0000256" key="2">
    <source>
        <dbReference type="ARBA" id="ARBA00023125"/>
    </source>
</evidence>
<dbReference type="EMBL" id="DS114000">
    <property type="protein sequence ID" value="EAX91954.1"/>
    <property type="molecule type" value="Genomic_DNA"/>
</dbReference>
<dbReference type="KEGG" id="tva:4749661"/>
<dbReference type="STRING" id="5722.A2FT17"/>
<dbReference type="OrthoDB" id="2143914at2759"/>
<dbReference type="RefSeq" id="XP_001304884.1">
    <property type="nucleotide sequence ID" value="XM_001304883.1"/>
</dbReference>
<dbReference type="SUPFAM" id="SSF46689">
    <property type="entry name" value="Homeodomain-like"/>
    <property type="match status" value="2"/>
</dbReference>
<keyword evidence="1" id="KW-0805">Transcription regulation</keyword>
<accession>A2FT17</accession>
<proteinExistence type="predicted"/>
<keyword evidence="4" id="KW-0539">Nucleus</keyword>
<dbReference type="CDD" id="cd00167">
    <property type="entry name" value="SANT"/>
    <property type="match status" value="2"/>
</dbReference>
<keyword evidence="9" id="KW-1185">Reference proteome</keyword>
<dbReference type="VEuPathDB" id="TrichDB:TVAGG3_0459550"/>
<dbReference type="SMR" id="A2FT17"/>
<dbReference type="InterPro" id="IPR051575">
    <property type="entry name" value="Myb-like_DNA-bd"/>
</dbReference>
<organism evidence="8 9">
    <name type="scientific">Trichomonas vaginalis (strain ATCC PRA-98 / G3)</name>
    <dbReference type="NCBI Taxonomy" id="412133"/>
    <lineage>
        <taxon>Eukaryota</taxon>
        <taxon>Metamonada</taxon>
        <taxon>Parabasalia</taxon>
        <taxon>Trichomonadida</taxon>
        <taxon>Trichomonadidae</taxon>
        <taxon>Trichomonas</taxon>
    </lineage>
</organism>